<feature type="transmembrane region" description="Helical" evidence="11">
    <location>
        <begin position="39"/>
        <end position="63"/>
    </location>
</feature>
<evidence type="ECO:0000259" key="12">
    <source>
        <dbReference type="PROSITE" id="PS50262"/>
    </source>
</evidence>
<dbReference type="Proteomes" id="UP000770661">
    <property type="component" value="Unassembled WGS sequence"/>
</dbReference>
<organism evidence="13 14">
    <name type="scientific">Chionoecetes opilio</name>
    <name type="common">Atlantic snow crab</name>
    <name type="synonym">Cancer opilio</name>
    <dbReference type="NCBI Taxonomy" id="41210"/>
    <lineage>
        <taxon>Eukaryota</taxon>
        <taxon>Metazoa</taxon>
        <taxon>Ecdysozoa</taxon>
        <taxon>Arthropoda</taxon>
        <taxon>Crustacea</taxon>
        <taxon>Multicrustacea</taxon>
        <taxon>Malacostraca</taxon>
        <taxon>Eumalacostraca</taxon>
        <taxon>Eucarida</taxon>
        <taxon>Decapoda</taxon>
        <taxon>Pleocyemata</taxon>
        <taxon>Brachyura</taxon>
        <taxon>Eubrachyura</taxon>
        <taxon>Majoidea</taxon>
        <taxon>Majidae</taxon>
        <taxon>Chionoecetes</taxon>
    </lineage>
</organism>
<dbReference type="PANTHER" id="PTHR24228:SF59">
    <property type="entry name" value="NEUROPEPTIDE RECEPTOR 15"/>
    <property type="match status" value="1"/>
</dbReference>
<feature type="domain" description="G-protein coupled receptors family 1 profile" evidence="12">
    <location>
        <begin position="18"/>
        <end position="259"/>
    </location>
</feature>
<reference evidence="13" key="1">
    <citation type="submission" date="2020-07" db="EMBL/GenBank/DDBJ databases">
        <title>The High-quality genome of the commercially important snow crab, Chionoecetes opilio.</title>
        <authorList>
            <person name="Jeong J.-H."/>
            <person name="Ryu S."/>
        </authorList>
    </citation>
    <scope>NUCLEOTIDE SEQUENCE</scope>
    <source>
        <strain evidence="13">MADBK_172401_WGS</strain>
        <tissue evidence="13">Digestive gland</tissue>
    </source>
</reference>
<feature type="compositionally biased region" description="Low complexity" evidence="10">
    <location>
        <begin position="301"/>
        <end position="310"/>
    </location>
</feature>
<evidence type="ECO:0000256" key="6">
    <source>
        <dbReference type="ARBA" id="ARBA00023040"/>
    </source>
</evidence>
<evidence type="ECO:0000256" key="4">
    <source>
        <dbReference type="ARBA" id="ARBA00022692"/>
    </source>
</evidence>
<sequence length="318" mass="35966">MCQTGRLNALIHISLFLGNVVVLWCVVACSKTHPAVKVLLCALFSSTLLMCLLVMPFMAHVGISKIHCNTHIPRALIWAMIAIYIILTKMEILYIAILAFVRNYHVTLAVWSYTRRQVKMFTAVALTVGIAIYSTAMTTLLLGSLWGGMMDNRLGIVLVNVYNYIHFLAPVVLTIACYFSMMFVIRRNKRRLTSTLPNASRGQVMDQATRAMLAVFISNLVFVLPHSIYHVLPLDFDTFTYLIVHTILYTHLFVDPLVFLFFNLHHRQRFLHALKSYQRWVSFRPPPSSPHTASTLPLHFTSSTSTSTSTDGKVVAKT</sequence>
<keyword evidence="9" id="KW-0807">Transducer</keyword>
<keyword evidence="5 11" id="KW-1133">Transmembrane helix</keyword>
<keyword evidence="6" id="KW-0297">G-protein coupled receptor</keyword>
<evidence type="ECO:0000313" key="14">
    <source>
        <dbReference type="Proteomes" id="UP000770661"/>
    </source>
</evidence>
<dbReference type="OrthoDB" id="6375364at2759"/>
<keyword evidence="14" id="KW-1185">Reference proteome</keyword>
<protein>
    <recommendedName>
        <fullName evidence="12">G-protein coupled receptors family 1 profile domain-containing protein</fullName>
    </recommendedName>
</protein>
<dbReference type="Gene3D" id="1.20.1070.10">
    <property type="entry name" value="Rhodopsin 7-helix transmembrane proteins"/>
    <property type="match status" value="1"/>
</dbReference>
<evidence type="ECO:0000256" key="9">
    <source>
        <dbReference type="ARBA" id="ARBA00023224"/>
    </source>
</evidence>
<gene>
    <name evidence="13" type="ORF">GWK47_015872</name>
</gene>
<evidence type="ECO:0000313" key="13">
    <source>
        <dbReference type="EMBL" id="KAG0713594.1"/>
    </source>
</evidence>
<comment type="similarity">
    <text evidence="2">Belongs to the G-protein coupled receptor 1 family.</text>
</comment>
<dbReference type="SUPFAM" id="SSF81321">
    <property type="entry name" value="Family A G protein-coupled receptor-like"/>
    <property type="match status" value="1"/>
</dbReference>
<feature type="transmembrane region" description="Helical" evidence="11">
    <location>
        <begin position="75"/>
        <end position="101"/>
    </location>
</feature>
<dbReference type="InterPro" id="IPR000276">
    <property type="entry name" value="GPCR_Rhodpsn"/>
</dbReference>
<feature type="transmembrane region" description="Helical" evidence="11">
    <location>
        <begin position="164"/>
        <end position="185"/>
    </location>
</feature>
<evidence type="ECO:0000256" key="2">
    <source>
        <dbReference type="ARBA" id="ARBA00010663"/>
    </source>
</evidence>
<feature type="transmembrane region" description="Helical" evidence="11">
    <location>
        <begin position="211"/>
        <end position="232"/>
    </location>
</feature>
<evidence type="ECO:0000256" key="7">
    <source>
        <dbReference type="ARBA" id="ARBA00023136"/>
    </source>
</evidence>
<keyword evidence="7 11" id="KW-0472">Membrane</keyword>
<evidence type="ECO:0000256" key="10">
    <source>
        <dbReference type="SAM" id="MobiDB-lite"/>
    </source>
</evidence>
<comment type="caution">
    <text evidence="13">The sequence shown here is derived from an EMBL/GenBank/DDBJ whole genome shotgun (WGS) entry which is preliminary data.</text>
</comment>
<feature type="region of interest" description="Disordered" evidence="10">
    <location>
        <begin position="292"/>
        <end position="318"/>
    </location>
</feature>
<dbReference type="PROSITE" id="PS50262">
    <property type="entry name" value="G_PROTEIN_RECEP_F1_2"/>
    <property type="match status" value="1"/>
</dbReference>
<dbReference type="GO" id="GO:0004930">
    <property type="term" value="F:G protein-coupled receptor activity"/>
    <property type="evidence" value="ECO:0007669"/>
    <property type="project" value="UniProtKB-KW"/>
</dbReference>
<dbReference type="GO" id="GO:0005886">
    <property type="term" value="C:plasma membrane"/>
    <property type="evidence" value="ECO:0007669"/>
    <property type="project" value="UniProtKB-SubCell"/>
</dbReference>
<dbReference type="CDD" id="cd00637">
    <property type="entry name" value="7tm_classA_rhodopsin-like"/>
    <property type="match status" value="1"/>
</dbReference>
<keyword evidence="3" id="KW-1003">Cell membrane</keyword>
<evidence type="ECO:0000256" key="5">
    <source>
        <dbReference type="ARBA" id="ARBA00022989"/>
    </source>
</evidence>
<dbReference type="PRINTS" id="PR00237">
    <property type="entry name" value="GPCRRHODOPSN"/>
</dbReference>
<feature type="transmembrane region" description="Helical" evidence="11">
    <location>
        <begin position="238"/>
        <end position="262"/>
    </location>
</feature>
<keyword evidence="4 11" id="KW-0812">Transmembrane</keyword>
<dbReference type="EMBL" id="JACEEZ010021320">
    <property type="protein sequence ID" value="KAG0713594.1"/>
    <property type="molecule type" value="Genomic_DNA"/>
</dbReference>
<dbReference type="InterPro" id="IPR017452">
    <property type="entry name" value="GPCR_Rhodpsn_7TM"/>
</dbReference>
<comment type="subcellular location">
    <subcellularLocation>
        <location evidence="1">Cell membrane</location>
        <topology evidence="1">Multi-pass membrane protein</topology>
    </subcellularLocation>
</comment>
<dbReference type="PANTHER" id="PTHR24228">
    <property type="entry name" value="B2 BRADYKININ RECEPTOR/ANGIOTENSIN II RECEPTOR"/>
    <property type="match status" value="1"/>
</dbReference>
<accession>A0A8J4XWW8</accession>
<keyword evidence="8" id="KW-0675">Receptor</keyword>
<evidence type="ECO:0000256" key="8">
    <source>
        <dbReference type="ARBA" id="ARBA00023170"/>
    </source>
</evidence>
<name>A0A8J4XWW8_CHIOP</name>
<feature type="transmembrane region" description="Helical" evidence="11">
    <location>
        <begin position="6"/>
        <end position="27"/>
    </location>
</feature>
<evidence type="ECO:0000256" key="11">
    <source>
        <dbReference type="SAM" id="Phobius"/>
    </source>
</evidence>
<evidence type="ECO:0000256" key="1">
    <source>
        <dbReference type="ARBA" id="ARBA00004651"/>
    </source>
</evidence>
<proteinExistence type="inferred from homology"/>
<feature type="transmembrane region" description="Helical" evidence="11">
    <location>
        <begin position="121"/>
        <end position="144"/>
    </location>
</feature>
<evidence type="ECO:0000256" key="3">
    <source>
        <dbReference type="ARBA" id="ARBA00022475"/>
    </source>
</evidence>
<dbReference type="AlphaFoldDB" id="A0A8J4XWW8"/>